<proteinExistence type="predicted"/>
<accession>A0A3S5B5I9</accession>
<protein>
    <submittedName>
        <fullName evidence="2">Uncharacterized protein</fullName>
    </submittedName>
</protein>
<dbReference type="AlphaFoldDB" id="A0A3S5B5I9"/>
<reference evidence="2" key="1">
    <citation type="submission" date="2018-11" db="EMBL/GenBank/DDBJ databases">
        <authorList>
            <consortium name="Pathogen Informatics"/>
        </authorList>
    </citation>
    <scope>NUCLEOTIDE SEQUENCE</scope>
</reference>
<evidence type="ECO:0000313" key="3">
    <source>
        <dbReference type="Proteomes" id="UP000784294"/>
    </source>
</evidence>
<name>A0A3S5B5I9_9PLAT</name>
<feature type="region of interest" description="Disordered" evidence="1">
    <location>
        <begin position="63"/>
        <end position="98"/>
    </location>
</feature>
<dbReference type="EMBL" id="CAAALY010018993">
    <property type="protein sequence ID" value="VEL13801.1"/>
    <property type="molecule type" value="Genomic_DNA"/>
</dbReference>
<keyword evidence="3" id="KW-1185">Reference proteome</keyword>
<sequence length="163" mass="18268">MFWMPLKSGPPVNPASYLMPPLHLVPESDLQPARPEIKLSRELIAPVKVRRREIEVEAVIESEAELAPAPVNNDKSDNPPSNQPLDREMEPSIDGFNEGNVKNDILTLNIGQRIKMARGARMDTNQQFSDTELETSFPVTVFKPLDINTSSGIHYRAGKNYEC</sequence>
<dbReference type="Proteomes" id="UP000784294">
    <property type="component" value="Unassembled WGS sequence"/>
</dbReference>
<evidence type="ECO:0000313" key="2">
    <source>
        <dbReference type="EMBL" id="VEL13801.1"/>
    </source>
</evidence>
<organism evidence="2 3">
    <name type="scientific">Protopolystoma xenopodis</name>
    <dbReference type="NCBI Taxonomy" id="117903"/>
    <lineage>
        <taxon>Eukaryota</taxon>
        <taxon>Metazoa</taxon>
        <taxon>Spiralia</taxon>
        <taxon>Lophotrochozoa</taxon>
        <taxon>Platyhelminthes</taxon>
        <taxon>Monogenea</taxon>
        <taxon>Polyopisthocotylea</taxon>
        <taxon>Polystomatidea</taxon>
        <taxon>Polystomatidae</taxon>
        <taxon>Protopolystoma</taxon>
    </lineage>
</organism>
<comment type="caution">
    <text evidence="2">The sequence shown here is derived from an EMBL/GenBank/DDBJ whole genome shotgun (WGS) entry which is preliminary data.</text>
</comment>
<evidence type="ECO:0000256" key="1">
    <source>
        <dbReference type="SAM" id="MobiDB-lite"/>
    </source>
</evidence>
<gene>
    <name evidence="2" type="ORF">PXEA_LOCUS7241</name>
</gene>